<keyword evidence="3 6" id="KW-1133">Transmembrane helix</keyword>
<feature type="transmembrane region" description="Helical" evidence="6">
    <location>
        <begin position="719"/>
        <end position="745"/>
    </location>
</feature>
<dbReference type="Pfam" id="PF01544">
    <property type="entry name" value="CorA"/>
    <property type="match status" value="1"/>
</dbReference>
<evidence type="ECO:0000256" key="4">
    <source>
        <dbReference type="ARBA" id="ARBA00023136"/>
    </source>
</evidence>
<organism evidence="7 8">
    <name type="scientific">Penicillium cf. viridicatum</name>
    <dbReference type="NCBI Taxonomy" id="2972119"/>
    <lineage>
        <taxon>Eukaryota</taxon>
        <taxon>Fungi</taxon>
        <taxon>Dikarya</taxon>
        <taxon>Ascomycota</taxon>
        <taxon>Pezizomycotina</taxon>
        <taxon>Eurotiomycetes</taxon>
        <taxon>Eurotiomycetidae</taxon>
        <taxon>Eurotiales</taxon>
        <taxon>Aspergillaceae</taxon>
        <taxon>Penicillium</taxon>
    </lineage>
</organism>
<evidence type="ECO:0000256" key="2">
    <source>
        <dbReference type="ARBA" id="ARBA00022692"/>
    </source>
</evidence>
<keyword evidence="2 6" id="KW-0812">Transmembrane</keyword>
<comment type="subcellular location">
    <subcellularLocation>
        <location evidence="1">Membrane</location>
        <topology evidence="1">Multi-pass membrane protein</topology>
    </subcellularLocation>
</comment>
<feature type="transmembrane region" description="Helical" evidence="6">
    <location>
        <begin position="1094"/>
        <end position="1120"/>
    </location>
</feature>
<dbReference type="EMBL" id="JAPQKQ010000004">
    <property type="protein sequence ID" value="KAJ5201241.1"/>
    <property type="molecule type" value="Genomic_DNA"/>
</dbReference>
<name>A0A9W9MH69_9EURO</name>
<dbReference type="GO" id="GO:0043332">
    <property type="term" value="C:mating projection tip"/>
    <property type="evidence" value="ECO:0007669"/>
    <property type="project" value="TreeGrafter"/>
</dbReference>
<dbReference type="PANTHER" id="PTHR28092">
    <property type="entry name" value="FACTOR-INDUCED GENE 1 PROTEIN"/>
    <property type="match status" value="1"/>
</dbReference>
<sequence length="1137" mass="127559">MTLISHNRTLLPPPQNHLVSRDATNSLEDLLRNDHFTHDRVLETNALGSVNIDAEDDTGSQPTQEMTSQPPAPIDPSDLPLPISRPLSTQSPRQEDQILDPAQLVPHAIEGTSPPSYGEIIKNAEKVLEHIKNGSVGKDSRHEETSITYYDCFDNIISDPRYIGDSANIAALCHLSEDVQQRFIFVEDLSKPTIDKLGENFNINPEFFEEHLVNSGYAGGKYDSPPTRNWSTASFDKSYMSFRWIRPVYRLPTYFSSGDLEDLLEDSTTHFTQWKSVTTKVLTNIFRLEWGLWTDPAKTVRMKRLCGLEERVSIWRKKLIDQNADIVIVLLDPLPEISEMHEFWVSTGSQGENEEDNDDDDDDASYHSPMIEEEPQRVRDQRSIARSLNWIIGRERRKSSISDMFSDVLHTVIIEQIAPRQAVSVDLDCVFQTSQSMADWEDKLRETKSTKAEICGALEMHRRSLNLVNPIFRIIKQDTLTLLNQLRQVLDEIDIEILDDTKMEDRLGLWRQIINRAQRELPELRSSMEPFTEFLINLHPLSSPMEIAAMGLEITQDIQELWKNIDHIIDRLQRTSASLTSNMGLLDSRRSIEEAHAVARLTELAFIFVPMSFAASVFGMQIEPFANPVPISNFFIVAIVVTAFAYLMRMTMHSDWLIDLKAAVRNDVRRYAARNGQAVQPRSLPILLIFQSIASRLGASISKTCKRAAKGICSIAKKLWAVFGFIIAFVLLIGVASMIPLAVLWTREIDSNIQDAVSIGIVFIVIVTVGVPFWFRSKPKFRNALPDRIMHGVRNAPLWLRMTSIYLILSATLIVVPLALIWTRPLATGIKNGLTVGVVMIGVFSLKYDAQLKLTFSINFSLPLSSTYYKFGTKAMILGSEIRRITILLAGCSSSNSLSNIYLLSLEYTATESSFSTTPGQVNSAIAHAIHNVSQTGNGTTLQVRAGYTGICVTQSHTGRICSNDVKVLANLFQTQRSVNNGNMSTEIVPDPLNLIMIANEFKEKIVFNGLIYIVVALMFICILSLSRFPGWRDEVDDNGSEYETMPFPSQIALSICFLAVSASFGFGLISILWQHINSSATATMTEILNYGAVSGHVGAVAMALGWLSIGLLVIIWMALFRMKLNLTMIRQLIGDE</sequence>
<dbReference type="Pfam" id="PF12351">
    <property type="entry name" value="Fig1"/>
    <property type="match status" value="1"/>
</dbReference>
<dbReference type="PANTHER" id="PTHR28092:SF1">
    <property type="entry name" value="FACTOR-INDUCED GENE 1 PROTEIN"/>
    <property type="match status" value="1"/>
</dbReference>
<feature type="transmembrane region" description="Helical" evidence="6">
    <location>
        <begin position="1052"/>
        <end position="1074"/>
    </location>
</feature>
<evidence type="ECO:0000313" key="8">
    <source>
        <dbReference type="Proteomes" id="UP001150942"/>
    </source>
</evidence>
<reference evidence="7" key="2">
    <citation type="journal article" date="2023" name="IMA Fungus">
        <title>Comparative genomic study of the Penicillium genus elucidates a diverse pangenome and 15 lateral gene transfer events.</title>
        <authorList>
            <person name="Petersen C."/>
            <person name="Sorensen T."/>
            <person name="Nielsen M.R."/>
            <person name="Sondergaard T.E."/>
            <person name="Sorensen J.L."/>
            <person name="Fitzpatrick D.A."/>
            <person name="Frisvad J.C."/>
            <person name="Nielsen K.L."/>
        </authorList>
    </citation>
    <scope>NUCLEOTIDE SEQUENCE</scope>
    <source>
        <strain evidence="7">IBT 20477</strain>
    </source>
</reference>
<feature type="transmembrane region" description="Helical" evidence="6">
    <location>
        <begin position="1006"/>
        <end position="1026"/>
    </location>
</feature>
<evidence type="ECO:0000256" key="5">
    <source>
        <dbReference type="SAM" id="MobiDB-lite"/>
    </source>
</evidence>
<dbReference type="InterPro" id="IPR033481">
    <property type="entry name" value="Dni1/Fig1"/>
</dbReference>
<accession>A0A9W9MH69</accession>
<feature type="transmembrane region" description="Helical" evidence="6">
    <location>
        <begin position="631"/>
        <end position="648"/>
    </location>
</feature>
<dbReference type="SUPFAM" id="SSF144083">
    <property type="entry name" value="Magnesium transport protein CorA, transmembrane region"/>
    <property type="match status" value="1"/>
</dbReference>
<keyword evidence="4 6" id="KW-0472">Membrane</keyword>
<dbReference type="AlphaFoldDB" id="A0A9W9MH69"/>
<evidence type="ECO:0000313" key="7">
    <source>
        <dbReference type="EMBL" id="KAJ5201241.1"/>
    </source>
</evidence>
<dbReference type="Gene3D" id="1.20.58.340">
    <property type="entry name" value="Magnesium transport protein CorA, transmembrane region"/>
    <property type="match status" value="1"/>
</dbReference>
<dbReference type="GO" id="GO:0016020">
    <property type="term" value="C:membrane"/>
    <property type="evidence" value="ECO:0007669"/>
    <property type="project" value="UniProtKB-SubCell"/>
</dbReference>
<dbReference type="GO" id="GO:0000747">
    <property type="term" value="P:conjugation with cellular fusion"/>
    <property type="evidence" value="ECO:0007669"/>
    <property type="project" value="TreeGrafter"/>
</dbReference>
<dbReference type="InterPro" id="IPR002523">
    <property type="entry name" value="MgTranspt_CorA/ZnTranspt_ZntB"/>
</dbReference>
<keyword evidence="8" id="KW-1185">Reference proteome</keyword>
<feature type="transmembrane region" description="Helical" evidence="6">
    <location>
        <begin position="828"/>
        <end position="846"/>
    </location>
</feature>
<feature type="compositionally biased region" description="Polar residues" evidence="5">
    <location>
        <begin position="59"/>
        <end position="69"/>
    </location>
</feature>
<reference evidence="7" key="1">
    <citation type="submission" date="2022-11" db="EMBL/GenBank/DDBJ databases">
        <authorList>
            <person name="Petersen C."/>
        </authorList>
    </citation>
    <scope>NUCLEOTIDE SEQUENCE</scope>
    <source>
        <strain evidence="7">IBT 20477</strain>
    </source>
</reference>
<protein>
    <submittedName>
        <fullName evidence="7">Mg2+ transporter protein CorA-like/Zinc transport protein ZntB</fullName>
    </submittedName>
</protein>
<evidence type="ECO:0000256" key="1">
    <source>
        <dbReference type="ARBA" id="ARBA00004141"/>
    </source>
</evidence>
<proteinExistence type="predicted"/>
<comment type="caution">
    <text evidence="7">The sequence shown here is derived from an EMBL/GenBank/DDBJ whole genome shotgun (WGS) entry which is preliminary data.</text>
</comment>
<dbReference type="GO" id="GO:0046873">
    <property type="term" value="F:metal ion transmembrane transporter activity"/>
    <property type="evidence" value="ECO:0007669"/>
    <property type="project" value="InterPro"/>
</dbReference>
<dbReference type="Proteomes" id="UP001150942">
    <property type="component" value="Unassembled WGS sequence"/>
</dbReference>
<dbReference type="InterPro" id="IPR045863">
    <property type="entry name" value="CorA_TM1_TM2"/>
</dbReference>
<feature type="region of interest" description="Disordered" evidence="5">
    <location>
        <begin position="47"/>
        <end position="94"/>
    </location>
</feature>
<gene>
    <name evidence="7" type="ORF">N7449_006044</name>
</gene>
<evidence type="ECO:0000256" key="6">
    <source>
        <dbReference type="SAM" id="Phobius"/>
    </source>
</evidence>
<feature type="region of interest" description="Disordered" evidence="5">
    <location>
        <begin position="347"/>
        <end position="380"/>
    </location>
</feature>
<feature type="transmembrane region" description="Helical" evidence="6">
    <location>
        <begin position="798"/>
        <end position="822"/>
    </location>
</feature>
<evidence type="ECO:0000256" key="3">
    <source>
        <dbReference type="ARBA" id="ARBA00022989"/>
    </source>
</evidence>
<dbReference type="OrthoDB" id="3231000at2759"/>
<feature type="region of interest" description="Disordered" evidence="5">
    <location>
        <begin position="1"/>
        <end position="20"/>
    </location>
</feature>
<feature type="transmembrane region" description="Helical" evidence="6">
    <location>
        <begin position="757"/>
        <end position="777"/>
    </location>
</feature>
<feature type="compositionally biased region" description="Acidic residues" evidence="5">
    <location>
        <begin position="352"/>
        <end position="363"/>
    </location>
</feature>